<evidence type="ECO:0000256" key="4">
    <source>
        <dbReference type="ARBA" id="ARBA00022958"/>
    </source>
</evidence>
<comment type="similarity">
    <text evidence="1 6">Belongs to the thiolase-like superfamily. Thiolase family.</text>
</comment>
<keyword evidence="3" id="KW-0479">Metal-binding</keyword>
<dbReference type="GO" id="GO:0006635">
    <property type="term" value="P:fatty acid beta-oxidation"/>
    <property type="evidence" value="ECO:0007669"/>
    <property type="project" value="TreeGrafter"/>
</dbReference>
<sequence>MANIIGLARTPFAPILGAFVQESSIALGTTAIRGALNNGVNPSKAVDTLVLSQVFPSGLGPSPARQMSHGAGLDNSARCFQINQLCTSGLKAISLATDALTLGRSQLTATVGVESSSQAPYLLTKARVGGYGVGDGVLMDSLTNDGFSKLQMELDQFLQNANISKMDMMQYATETFRRTAACYSDGIMRNEIVPVTVNTKSDAKPGEVWISHPQQNISEDILPKLLHSKQAGTNIKTKSTIADGACCLLLADDNTTGQMGTVGIARILDCCELSVDAMSFPEALVEVVKEARDRLKGRVDLYEILDQYAFLPIYVSKRLGIDHSRINLHGSTLAIGHPMGASGIRQLISLVTALRSQGLRYGCVAGTNMLGDAVAILVEAS</sequence>
<gene>
    <name evidence="9" type="ORF">BaOVIS_031140</name>
</gene>
<dbReference type="PIRSF" id="PIRSF000429">
    <property type="entry name" value="Ac-CoA_Ac_transf"/>
    <property type="match status" value="1"/>
</dbReference>
<comment type="caution">
    <text evidence="9">The sequence shown here is derived from an EMBL/GenBank/DDBJ whole genome shotgun (WGS) entry which is preliminary data.</text>
</comment>
<accession>A0A9W5WW39</accession>
<evidence type="ECO:0000259" key="8">
    <source>
        <dbReference type="Pfam" id="PF02803"/>
    </source>
</evidence>
<keyword evidence="5 6" id="KW-0012">Acyltransferase</keyword>
<keyword evidence="4" id="KW-0630">Potassium</keyword>
<name>A0A9W5WW39_BABOV</name>
<dbReference type="InterPro" id="IPR020616">
    <property type="entry name" value="Thiolase_N"/>
</dbReference>
<keyword evidence="2 6" id="KW-0808">Transferase</keyword>
<keyword evidence="10" id="KW-1185">Reference proteome</keyword>
<dbReference type="PANTHER" id="PTHR18919">
    <property type="entry name" value="ACETYL-COA C-ACYLTRANSFERASE"/>
    <property type="match status" value="1"/>
</dbReference>
<reference evidence="9" key="1">
    <citation type="submission" date="2019-12" db="EMBL/GenBank/DDBJ databases">
        <title>Genome sequence of Babesia ovis.</title>
        <authorList>
            <person name="Yamagishi J."/>
            <person name="Sevinc F."/>
            <person name="Xuan X."/>
        </authorList>
    </citation>
    <scope>NUCLEOTIDE SEQUENCE</scope>
    <source>
        <strain evidence="9">Selcuk</strain>
    </source>
</reference>
<dbReference type="GO" id="GO:0003985">
    <property type="term" value="F:acetyl-CoA C-acetyltransferase activity"/>
    <property type="evidence" value="ECO:0007669"/>
    <property type="project" value="TreeGrafter"/>
</dbReference>
<organism evidence="9 10">
    <name type="scientific">Babesia ovis</name>
    <dbReference type="NCBI Taxonomy" id="5869"/>
    <lineage>
        <taxon>Eukaryota</taxon>
        <taxon>Sar</taxon>
        <taxon>Alveolata</taxon>
        <taxon>Apicomplexa</taxon>
        <taxon>Aconoidasida</taxon>
        <taxon>Piroplasmida</taxon>
        <taxon>Babesiidae</taxon>
        <taxon>Babesia</taxon>
    </lineage>
</organism>
<dbReference type="GO" id="GO:0005739">
    <property type="term" value="C:mitochondrion"/>
    <property type="evidence" value="ECO:0007669"/>
    <property type="project" value="TreeGrafter"/>
</dbReference>
<dbReference type="Proteomes" id="UP001057455">
    <property type="component" value="Unassembled WGS sequence"/>
</dbReference>
<dbReference type="EMBL" id="BLIY01000024">
    <property type="protein sequence ID" value="GFE55710.1"/>
    <property type="molecule type" value="Genomic_DNA"/>
</dbReference>
<feature type="domain" description="Thiolase C-terminal" evidence="8">
    <location>
        <begin position="267"/>
        <end position="379"/>
    </location>
</feature>
<dbReference type="InterPro" id="IPR016039">
    <property type="entry name" value="Thiolase-like"/>
</dbReference>
<evidence type="ECO:0000256" key="5">
    <source>
        <dbReference type="ARBA" id="ARBA00023315"/>
    </source>
</evidence>
<evidence type="ECO:0000256" key="6">
    <source>
        <dbReference type="RuleBase" id="RU003557"/>
    </source>
</evidence>
<feature type="domain" description="Thiolase N-terminal" evidence="7">
    <location>
        <begin position="4"/>
        <end position="252"/>
    </location>
</feature>
<dbReference type="Pfam" id="PF00108">
    <property type="entry name" value="Thiolase_N"/>
    <property type="match status" value="1"/>
</dbReference>
<dbReference type="SUPFAM" id="SSF53901">
    <property type="entry name" value="Thiolase-like"/>
    <property type="match status" value="2"/>
</dbReference>
<evidence type="ECO:0000256" key="1">
    <source>
        <dbReference type="ARBA" id="ARBA00010982"/>
    </source>
</evidence>
<evidence type="ECO:0000256" key="2">
    <source>
        <dbReference type="ARBA" id="ARBA00022679"/>
    </source>
</evidence>
<evidence type="ECO:0000313" key="9">
    <source>
        <dbReference type="EMBL" id="GFE55710.1"/>
    </source>
</evidence>
<dbReference type="InterPro" id="IPR020617">
    <property type="entry name" value="Thiolase_C"/>
</dbReference>
<dbReference type="OrthoDB" id="5404651at2759"/>
<evidence type="ECO:0000256" key="3">
    <source>
        <dbReference type="ARBA" id="ARBA00022723"/>
    </source>
</evidence>
<protein>
    <submittedName>
        <fullName evidence="9">Acetyl- acetyltransferase</fullName>
    </submittedName>
</protein>
<dbReference type="Gene3D" id="3.40.47.10">
    <property type="match status" value="2"/>
</dbReference>
<dbReference type="CDD" id="cd00751">
    <property type="entry name" value="thiolase"/>
    <property type="match status" value="1"/>
</dbReference>
<evidence type="ECO:0000259" key="7">
    <source>
        <dbReference type="Pfam" id="PF00108"/>
    </source>
</evidence>
<dbReference type="InterPro" id="IPR002155">
    <property type="entry name" value="Thiolase"/>
</dbReference>
<proteinExistence type="inferred from homology"/>
<dbReference type="AlphaFoldDB" id="A0A9W5WW39"/>
<dbReference type="GO" id="GO:0046872">
    <property type="term" value="F:metal ion binding"/>
    <property type="evidence" value="ECO:0007669"/>
    <property type="project" value="UniProtKB-KW"/>
</dbReference>
<evidence type="ECO:0000313" key="10">
    <source>
        <dbReference type="Proteomes" id="UP001057455"/>
    </source>
</evidence>
<dbReference type="Pfam" id="PF02803">
    <property type="entry name" value="Thiolase_C"/>
    <property type="match status" value="1"/>
</dbReference>
<dbReference type="PANTHER" id="PTHR18919:SF156">
    <property type="entry name" value="ACETYL-COA ACETYLTRANSFERASE, MITOCHONDRIAL"/>
    <property type="match status" value="1"/>
</dbReference>